<sequence length="177" mass="19505">MSNNCLSGTIQNSIGSLLYLKFLILSSNNFSGELPSSLRNCTQLYSLDIGDNQFSGQIPVWIGENLPSLLILRLRNNSFTGNIPSAICRLSLLHILDISKNNLYRFIPRCVGKLSGFQIEFTSEDPSRYEGGLQLVAKGRIVQYSSILYFVNSIDLSSNALSGDIPSELVILPNSEP</sequence>
<evidence type="ECO:0000256" key="5">
    <source>
        <dbReference type="ARBA" id="ARBA00023136"/>
    </source>
</evidence>
<accession>A0ABD1SY73</accession>
<name>A0ABD1SY73_9LAMI</name>
<dbReference type="GO" id="GO:0016020">
    <property type="term" value="C:membrane"/>
    <property type="evidence" value="ECO:0007669"/>
    <property type="project" value="UniProtKB-SubCell"/>
</dbReference>
<evidence type="ECO:0000313" key="7">
    <source>
        <dbReference type="EMBL" id="KAL2505358.1"/>
    </source>
</evidence>
<protein>
    <submittedName>
        <fullName evidence="7">Disease resistance family protein/LRR family protein</fullName>
    </submittedName>
</protein>
<dbReference type="AlphaFoldDB" id="A0ABD1SY73"/>
<dbReference type="InterPro" id="IPR001611">
    <property type="entry name" value="Leu-rich_rpt"/>
</dbReference>
<keyword evidence="4" id="KW-1133">Transmembrane helix</keyword>
<dbReference type="Pfam" id="PF00560">
    <property type="entry name" value="LRR_1"/>
    <property type="match status" value="4"/>
</dbReference>
<comment type="caution">
    <text evidence="7">The sequence shown here is derived from an EMBL/GenBank/DDBJ whole genome shotgun (WGS) entry which is preliminary data.</text>
</comment>
<keyword evidence="3" id="KW-0732">Signal</keyword>
<dbReference type="SUPFAM" id="SSF52058">
    <property type="entry name" value="L domain-like"/>
    <property type="match status" value="1"/>
</dbReference>
<evidence type="ECO:0000256" key="6">
    <source>
        <dbReference type="ARBA" id="ARBA00023180"/>
    </source>
</evidence>
<evidence type="ECO:0000256" key="4">
    <source>
        <dbReference type="ARBA" id="ARBA00022989"/>
    </source>
</evidence>
<keyword evidence="8" id="KW-1185">Reference proteome</keyword>
<organism evidence="7 8">
    <name type="scientific">Abeliophyllum distichum</name>
    <dbReference type="NCBI Taxonomy" id="126358"/>
    <lineage>
        <taxon>Eukaryota</taxon>
        <taxon>Viridiplantae</taxon>
        <taxon>Streptophyta</taxon>
        <taxon>Embryophyta</taxon>
        <taxon>Tracheophyta</taxon>
        <taxon>Spermatophyta</taxon>
        <taxon>Magnoliopsida</taxon>
        <taxon>eudicotyledons</taxon>
        <taxon>Gunneridae</taxon>
        <taxon>Pentapetalae</taxon>
        <taxon>asterids</taxon>
        <taxon>lamiids</taxon>
        <taxon>Lamiales</taxon>
        <taxon>Oleaceae</taxon>
        <taxon>Forsythieae</taxon>
        <taxon>Abeliophyllum</taxon>
    </lineage>
</organism>
<evidence type="ECO:0000313" key="8">
    <source>
        <dbReference type="Proteomes" id="UP001604336"/>
    </source>
</evidence>
<dbReference type="PANTHER" id="PTHR48063">
    <property type="entry name" value="LRR RECEPTOR-LIKE KINASE"/>
    <property type="match status" value="1"/>
</dbReference>
<evidence type="ECO:0000256" key="1">
    <source>
        <dbReference type="ARBA" id="ARBA00004479"/>
    </source>
</evidence>
<dbReference type="InterPro" id="IPR046956">
    <property type="entry name" value="RLP23-like"/>
</dbReference>
<comment type="subcellular location">
    <subcellularLocation>
        <location evidence="1">Membrane</location>
        <topology evidence="1">Single-pass type I membrane protein</topology>
    </subcellularLocation>
</comment>
<proteinExistence type="predicted"/>
<dbReference type="InterPro" id="IPR032675">
    <property type="entry name" value="LRR_dom_sf"/>
</dbReference>
<dbReference type="Gene3D" id="3.80.10.10">
    <property type="entry name" value="Ribonuclease Inhibitor"/>
    <property type="match status" value="1"/>
</dbReference>
<keyword evidence="6" id="KW-0325">Glycoprotein</keyword>
<evidence type="ECO:0000256" key="3">
    <source>
        <dbReference type="ARBA" id="ARBA00022729"/>
    </source>
</evidence>
<keyword evidence="5" id="KW-0472">Membrane</keyword>
<keyword evidence="2" id="KW-0812">Transmembrane</keyword>
<dbReference type="EMBL" id="JBFOLK010000006">
    <property type="protein sequence ID" value="KAL2505358.1"/>
    <property type="molecule type" value="Genomic_DNA"/>
</dbReference>
<dbReference type="PANTHER" id="PTHR48063:SF81">
    <property type="entry name" value="LEUCINE-RICH REPEAT-CONTAINING N-TERMINAL PLANT-TYPE DOMAIN-CONTAINING PROTEIN"/>
    <property type="match status" value="1"/>
</dbReference>
<reference evidence="8" key="1">
    <citation type="submission" date="2024-07" db="EMBL/GenBank/DDBJ databases">
        <title>Two chromosome-level genome assemblies of Korean endemic species Abeliophyllum distichum and Forsythia ovata (Oleaceae).</title>
        <authorList>
            <person name="Jang H."/>
        </authorList>
    </citation>
    <scope>NUCLEOTIDE SEQUENCE [LARGE SCALE GENOMIC DNA]</scope>
</reference>
<gene>
    <name evidence="7" type="ORF">Adt_20979</name>
</gene>
<evidence type="ECO:0000256" key="2">
    <source>
        <dbReference type="ARBA" id="ARBA00022692"/>
    </source>
</evidence>
<dbReference type="Proteomes" id="UP001604336">
    <property type="component" value="Unassembled WGS sequence"/>
</dbReference>